<name>A0AAE0L268_9CHLO</name>
<accession>A0AAE0L268</accession>
<evidence type="ECO:0000256" key="2">
    <source>
        <dbReference type="SAM" id="Coils"/>
    </source>
</evidence>
<feature type="compositionally biased region" description="Gly residues" evidence="3">
    <location>
        <begin position="604"/>
        <end position="619"/>
    </location>
</feature>
<evidence type="ECO:0000256" key="1">
    <source>
        <dbReference type="ARBA" id="ARBA00023125"/>
    </source>
</evidence>
<evidence type="ECO:0000256" key="3">
    <source>
        <dbReference type="SAM" id="MobiDB-lite"/>
    </source>
</evidence>
<dbReference type="Gene3D" id="2.30.30.140">
    <property type="match status" value="1"/>
</dbReference>
<feature type="compositionally biased region" description="Basic and acidic residues" evidence="3">
    <location>
        <begin position="266"/>
        <end position="276"/>
    </location>
</feature>
<reference evidence="4 5" key="1">
    <citation type="journal article" date="2015" name="Genome Biol. Evol.">
        <title>Comparative Genomics of a Bacterivorous Green Alga Reveals Evolutionary Causalities and Consequences of Phago-Mixotrophic Mode of Nutrition.</title>
        <authorList>
            <person name="Burns J.A."/>
            <person name="Paasch A."/>
            <person name="Narechania A."/>
            <person name="Kim E."/>
        </authorList>
    </citation>
    <scope>NUCLEOTIDE SEQUENCE [LARGE SCALE GENOMIC DNA]</scope>
    <source>
        <strain evidence="4 5">PLY_AMNH</strain>
    </source>
</reference>
<gene>
    <name evidence="4" type="ORF">CYMTET_22184</name>
</gene>
<dbReference type="EMBL" id="LGRX02011016">
    <property type="protein sequence ID" value="KAK3269371.1"/>
    <property type="molecule type" value="Genomic_DNA"/>
</dbReference>
<dbReference type="PANTHER" id="PTHR33050:SF7">
    <property type="entry name" value="RIBONUCLEASE H"/>
    <property type="match status" value="1"/>
</dbReference>
<dbReference type="CDD" id="cd20404">
    <property type="entry name" value="Tudor_Agenet_AtEML-like"/>
    <property type="match status" value="1"/>
</dbReference>
<dbReference type="Gene3D" id="1.10.150.130">
    <property type="match status" value="1"/>
</dbReference>
<dbReference type="GO" id="GO:0003677">
    <property type="term" value="F:DNA binding"/>
    <property type="evidence" value="ECO:0007669"/>
    <property type="project" value="UniProtKB-KW"/>
</dbReference>
<organism evidence="4 5">
    <name type="scientific">Cymbomonas tetramitiformis</name>
    <dbReference type="NCBI Taxonomy" id="36881"/>
    <lineage>
        <taxon>Eukaryota</taxon>
        <taxon>Viridiplantae</taxon>
        <taxon>Chlorophyta</taxon>
        <taxon>Pyramimonadophyceae</taxon>
        <taxon>Pyramimonadales</taxon>
        <taxon>Pyramimonadaceae</taxon>
        <taxon>Cymbomonas</taxon>
    </lineage>
</organism>
<evidence type="ECO:0000313" key="4">
    <source>
        <dbReference type="EMBL" id="KAK3269371.1"/>
    </source>
</evidence>
<dbReference type="InterPro" id="IPR052055">
    <property type="entry name" value="Hepadnavirus_pol/RT"/>
</dbReference>
<protein>
    <submittedName>
        <fullName evidence="4">Uncharacterized protein</fullName>
    </submittedName>
</protein>
<feature type="non-terminal residue" evidence="4">
    <location>
        <position position="1"/>
    </location>
</feature>
<feature type="compositionally biased region" description="Basic residues" evidence="3">
    <location>
        <begin position="319"/>
        <end position="336"/>
    </location>
</feature>
<feature type="region of interest" description="Disordered" evidence="3">
    <location>
        <begin position="245"/>
        <end position="341"/>
    </location>
</feature>
<keyword evidence="2" id="KW-0175">Coiled coil</keyword>
<dbReference type="PANTHER" id="PTHR33050">
    <property type="entry name" value="REVERSE TRANSCRIPTASE DOMAIN-CONTAINING PROTEIN"/>
    <property type="match status" value="1"/>
</dbReference>
<dbReference type="InterPro" id="IPR010998">
    <property type="entry name" value="Integrase_recombinase_N"/>
</dbReference>
<proteinExistence type="predicted"/>
<dbReference type="SUPFAM" id="SSF47823">
    <property type="entry name" value="lambda integrase-like, N-terminal domain"/>
    <property type="match status" value="1"/>
</dbReference>
<dbReference type="Gene3D" id="1.20.5.340">
    <property type="match status" value="1"/>
</dbReference>
<feature type="compositionally biased region" description="Basic residues" evidence="3">
    <location>
        <begin position="297"/>
        <end position="310"/>
    </location>
</feature>
<dbReference type="Proteomes" id="UP001190700">
    <property type="component" value="Unassembled WGS sequence"/>
</dbReference>
<evidence type="ECO:0000313" key="5">
    <source>
        <dbReference type="Proteomes" id="UP001190700"/>
    </source>
</evidence>
<feature type="region of interest" description="Disordered" evidence="3">
    <location>
        <begin position="592"/>
        <end position="650"/>
    </location>
</feature>
<comment type="caution">
    <text evidence="4">The sequence shown here is derived from an EMBL/GenBank/DDBJ whole genome shotgun (WGS) entry which is preliminary data.</text>
</comment>
<keyword evidence="5" id="KW-1185">Reference proteome</keyword>
<dbReference type="CDD" id="cd09275">
    <property type="entry name" value="RNase_HI_RT_DIRS1"/>
    <property type="match status" value="1"/>
</dbReference>
<keyword evidence="1" id="KW-0238">DNA-binding</keyword>
<sequence length="1524" mass="168414">VEEVHIFTNLSTLSRIRVWNKAWLQHQAHDREAAPMLAAPITDENADVETLREAAPMLAASITDENADVETLREAAPMLAAPITDENADVENLREAAPMPAAPITDENADVENLREAAPMLAAPITDENADVETLREAAPMLAAPITDENADVETLREAATQSACEPASPKAASEKIAGTTMEVARSNSLSNEDLDVATSTMPSAVNFMDAAQTGASADYVKNTGAGAALSSPWPRLTGNWSGFIDRLRDPSSPDGPDGQALGKLSDVREESRESLPRPPPGSSQGRKPNGVSGGKSAKKQKKKQKKKRGPTTTTVRERKARKMRVQRSRKARKEKKPLASFTTGGATFTVVPNNPQGAMMKLMMEQMKTLAERVEVAEEAAAKAASQAGGSAQSGDAELKELKKLPYLPHVKGNPFPTRPATLETDTPQMYDLYNDKTYDALSKRTNSSMRYEQLVLAPALSYMHDAIALSEVTLDWCQEKKDAPMVEELSERVYTAHNTFKGVIALLSNRYTMLQLRASMESDATSHGGAEALRAKLVFIAEKVYAGSDGLVSDSVLTKWLKEFDTTKAKAVMQTHAKASAKVSTFLDRQGGKDKGAASVGVGKGEGGRGNGKGAGVDGRRDRAVSQNGRMGTSEEATTRIPSVPGAEAGDEQVVSCVGLPLAELALRQVPLQDGDTEEMKVLVECLRSPRSAEDRREVRKLQSGSKARRQWAVRRRAGGCGREEHQQGARLVEHLGLEVDLKAGQFRVKPARLQKIHLQSKALLSEALRQRRWLPARKLATFTGLCQSVYLAVPPARLYLRELHFVISTNRGWGANVKLTRQAWSDIDWWLRLPAQSRWNGRKIWRSPTRAKVHTDASLFAWGGVLNLKHAARGCRSDELRHLHITYLELEAVYKTRQQSFLRELTGKVVRLYCDNMAVVAMLSHFTLRNPELMRRMRHLWILLNLNDIELPARRFQWTEQEWHRHTVDCFASELSAQLPRYYAQWHDPGYEGVDSLAFSWLGEVNWVNPPWSFLDEVAHKLREERCAATEQRPLYSQPAGRVRAARGLKLGRHHVPHLRLPVSHYLQDGKRAAKHAPQTELVVGCKVKVYWPQDDAWYTGTLRVTGPDGLTHIAYEGGDKEDLDMSKVKYEVLPAAVKEVAGWDTALQERWRGELGDSSLTELAVWMQGAALGDKTVGNYRPKARAFMAFCEAESREWFPATGATVRLYIAHMLDKGTVKASSKQPYLSAINNCHEDMGFPGPAKGRAVSRAVKGMSRLQVQAAEAAGEEQTVRTWLPARHVSAVHEHGLGLEPVGRAAMELLKACTYVVFAFVTFGRRRAFPCAGSTSASQHWQQVRDASWGQCPVTGSEVRGNYWRLPWERGKLQSAQANGWVQLALGKLGRSQRAHGEVIRVDHSEVAATAAWYRAAADWAIKKKAVGVMETHREGDQYICVVSDDTDMLPLLDLAHRSGYGTITVSDNPTICELGDEAYSWARLLSSGTMEDAVLRTSNSRDHQNDQLQKGKHQEFLDSESQPPAT</sequence>
<feature type="region of interest" description="Disordered" evidence="3">
    <location>
        <begin position="1495"/>
        <end position="1524"/>
    </location>
</feature>
<feature type="coiled-coil region" evidence="2">
    <location>
        <begin position="361"/>
        <end position="388"/>
    </location>
</feature>